<dbReference type="NCBIfam" id="TIGR02595">
    <property type="entry name" value="PEP_CTERM"/>
    <property type="match status" value="1"/>
</dbReference>
<keyword evidence="4" id="KW-1185">Reference proteome</keyword>
<protein>
    <recommendedName>
        <fullName evidence="2">Ice-binding protein C-terminal domain-containing protein</fullName>
    </recommendedName>
</protein>
<keyword evidence="1" id="KW-0732">Signal</keyword>
<name>A0A5C5YRZ0_9BACT</name>
<dbReference type="InterPro" id="IPR013424">
    <property type="entry name" value="Ice-binding_C"/>
</dbReference>
<feature type="chain" id="PRO_5023055559" description="Ice-binding protein C-terminal domain-containing protein" evidence="1">
    <location>
        <begin position="23"/>
        <end position="350"/>
    </location>
</feature>
<dbReference type="RefSeq" id="WP_146585247.1">
    <property type="nucleotide sequence ID" value="NZ_SJPO01000003.1"/>
</dbReference>
<feature type="domain" description="Ice-binding protein C-terminal" evidence="2">
    <location>
        <begin position="327"/>
        <end position="349"/>
    </location>
</feature>
<dbReference type="Pfam" id="PF07589">
    <property type="entry name" value="PEP-CTERM"/>
    <property type="match status" value="1"/>
</dbReference>
<gene>
    <name evidence="3" type="ORF">Pla123a_13890</name>
</gene>
<dbReference type="AlphaFoldDB" id="A0A5C5YRZ0"/>
<evidence type="ECO:0000313" key="4">
    <source>
        <dbReference type="Proteomes" id="UP000318478"/>
    </source>
</evidence>
<accession>A0A5C5YRZ0</accession>
<sequence length="350" mass="36542" precursor="true">MKVTTWCFGLLAVALIATPAKAASLLAYEGFDYADGTDIGLGAGADTGTGWSADWARNSSNGVENSLRAVVGSLGYQDTDGRVLATSGGYGLVDWNGLLPDNADAAGSGSNKNAQWFRNLDLSATGATNMGELVGPGNSYYQSFIAERRGVLDPVVVDTNGDMIADTTVNAPNGYSRNAHYTLVNGNRFGEAVQIGGVGVKKDAWTLRAKNSAAEDQVSDVRFSYNQQFVVVKVTPGVLDVNDPNFVPDLVEVWFNPLLSSEGAAGAPDLVKYVLDNDVAPYDVAQTGVALAAGNFSGNRSGSVMAFDEIRVGLNWGSVTPYVGQVVPEPASLALLGLCGLGLAGARRRS</sequence>
<evidence type="ECO:0000313" key="3">
    <source>
        <dbReference type="EMBL" id="TWT77593.1"/>
    </source>
</evidence>
<feature type="signal peptide" evidence="1">
    <location>
        <begin position="1"/>
        <end position="22"/>
    </location>
</feature>
<evidence type="ECO:0000256" key="1">
    <source>
        <dbReference type="SAM" id="SignalP"/>
    </source>
</evidence>
<dbReference type="EMBL" id="SJPO01000003">
    <property type="protein sequence ID" value="TWT77593.1"/>
    <property type="molecule type" value="Genomic_DNA"/>
</dbReference>
<organism evidence="3 4">
    <name type="scientific">Posidoniimonas polymericola</name>
    <dbReference type="NCBI Taxonomy" id="2528002"/>
    <lineage>
        <taxon>Bacteria</taxon>
        <taxon>Pseudomonadati</taxon>
        <taxon>Planctomycetota</taxon>
        <taxon>Planctomycetia</taxon>
        <taxon>Pirellulales</taxon>
        <taxon>Lacipirellulaceae</taxon>
        <taxon>Posidoniimonas</taxon>
    </lineage>
</organism>
<proteinExistence type="predicted"/>
<dbReference type="Proteomes" id="UP000318478">
    <property type="component" value="Unassembled WGS sequence"/>
</dbReference>
<reference evidence="3 4" key="1">
    <citation type="submission" date="2019-02" db="EMBL/GenBank/DDBJ databases">
        <title>Deep-cultivation of Planctomycetes and their phenomic and genomic characterization uncovers novel biology.</title>
        <authorList>
            <person name="Wiegand S."/>
            <person name="Jogler M."/>
            <person name="Boedeker C."/>
            <person name="Pinto D."/>
            <person name="Vollmers J."/>
            <person name="Rivas-Marin E."/>
            <person name="Kohn T."/>
            <person name="Peeters S.H."/>
            <person name="Heuer A."/>
            <person name="Rast P."/>
            <person name="Oberbeckmann S."/>
            <person name="Bunk B."/>
            <person name="Jeske O."/>
            <person name="Meyerdierks A."/>
            <person name="Storesund J.E."/>
            <person name="Kallscheuer N."/>
            <person name="Luecker S."/>
            <person name="Lage O.M."/>
            <person name="Pohl T."/>
            <person name="Merkel B.J."/>
            <person name="Hornburger P."/>
            <person name="Mueller R.-W."/>
            <person name="Bruemmer F."/>
            <person name="Labrenz M."/>
            <person name="Spormann A.M."/>
            <person name="Op Den Camp H."/>
            <person name="Overmann J."/>
            <person name="Amann R."/>
            <person name="Jetten M.S.M."/>
            <person name="Mascher T."/>
            <person name="Medema M.H."/>
            <person name="Devos D.P."/>
            <person name="Kaster A.-K."/>
            <person name="Ovreas L."/>
            <person name="Rohde M."/>
            <person name="Galperin M.Y."/>
            <person name="Jogler C."/>
        </authorList>
    </citation>
    <scope>NUCLEOTIDE SEQUENCE [LARGE SCALE GENOMIC DNA]</scope>
    <source>
        <strain evidence="3 4">Pla123a</strain>
    </source>
</reference>
<dbReference type="OrthoDB" id="279309at2"/>
<evidence type="ECO:0000259" key="2">
    <source>
        <dbReference type="Pfam" id="PF07589"/>
    </source>
</evidence>
<comment type="caution">
    <text evidence="3">The sequence shown here is derived from an EMBL/GenBank/DDBJ whole genome shotgun (WGS) entry which is preliminary data.</text>
</comment>